<evidence type="ECO:0000313" key="2">
    <source>
        <dbReference type="Proteomes" id="UP001549077"/>
    </source>
</evidence>
<accession>A0ABV2MS20</accession>
<dbReference type="EMBL" id="JBEPMY010000050">
    <property type="protein sequence ID" value="MET3759261.1"/>
    <property type="molecule type" value="Genomic_DNA"/>
</dbReference>
<name>A0ABV2MS20_9HYPH</name>
<protein>
    <submittedName>
        <fullName evidence="1">Uncharacterized protein</fullName>
    </submittedName>
</protein>
<dbReference type="Proteomes" id="UP001549077">
    <property type="component" value="Unassembled WGS sequence"/>
</dbReference>
<reference evidence="1 2" key="1">
    <citation type="submission" date="2024-06" db="EMBL/GenBank/DDBJ databases">
        <title>Genomic Encyclopedia of Type Strains, Phase IV (KMG-IV): sequencing the most valuable type-strain genomes for metagenomic binning, comparative biology and taxonomic classification.</title>
        <authorList>
            <person name="Goeker M."/>
        </authorList>
    </citation>
    <scope>NUCLEOTIDE SEQUENCE [LARGE SCALE GENOMIC DNA]</scope>
    <source>
        <strain evidence="1 2">DSM 29288</strain>
    </source>
</reference>
<comment type="caution">
    <text evidence="1">The sequence shown here is derived from an EMBL/GenBank/DDBJ whole genome shotgun (WGS) entry which is preliminary data.</text>
</comment>
<sequence length="80" mass="9106">MTVTLVKGLPIQDEVKKLARLLKTLAEYKCHEFARSCFNRVERGDAMPTGHHADSFDRFWWLAKASVVTSGDEPRSINND</sequence>
<keyword evidence="2" id="KW-1185">Reference proteome</keyword>
<proteinExistence type="predicted"/>
<organism evidence="1 2">
    <name type="scientific">Rhizobium binae</name>
    <dbReference type="NCBI Taxonomy" id="1138190"/>
    <lineage>
        <taxon>Bacteria</taxon>
        <taxon>Pseudomonadati</taxon>
        <taxon>Pseudomonadota</taxon>
        <taxon>Alphaproteobacteria</taxon>
        <taxon>Hyphomicrobiales</taxon>
        <taxon>Rhizobiaceae</taxon>
        <taxon>Rhizobium/Agrobacterium group</taxon>
        <taxon>Rhizobium</taxon>
    </lineage>
</organism>
<evidence type="ECO:0000313" key="1">
    <source>
        <dbReference type="EMBL" id="MET3759261.1"/>
    </source>
</evidence>
<gene>
    <name evidence="1" type="ORF">ABID08_006646</name>
</gene>